<keyword evidence="2" id="KW-1185">Reference proteome</keyword>
<protein>
    <submittedName>
        <fullName evidence="1">Uncharacterized protein</fullName>
    </submittedName>
</protein>
<proteinExistence type="predicted"/>
<dbReference type="EMBL" id="CYKH01001363">
    <property type="protein sequence ID" value="CUG86680.1"/>
    <property type="molecule type" value="Genomic_DNA"/>
</dbReference>
<evidence type="ECO:0000313" key="2">
    <source>
        <dbReference type="Proteomes" id="UP000051952"/>
    </source>
</evidence>
<dbReference type="AlphaFoldDB" id="A0A0S4J8X3"/>
<dbReference type="VEuPathDB" id="TriTrypDB:BSAL_94160"/>
<organism evidence="1 2">
    <name type="scientific">Bodo saltans</name>
    <name type="common">Flagellated protozoan</name>
    <dbReference type="NCBI Taxonomy" id="75058"/>
    <lineage>
        <taxon>Eukaryota</taxon>
        <taxon>Discoba</taxon>
        <taxon>Euglenozoa</taxon>
        <taxon>Kinetoplastea</taxon>
        <taxon>Metakinetoplastina</taxon>
        <taxon>Eubodonida</taxon>
        <taxon>Bodonidae</taxon>
        <taxon>Bodo</taxon>
    </lineage>
</organism>
<evidence type="ECO:0000313" key="1">
    <source>
        <dbReference type="EMBL" id="CUG86680.1"/>
    </source>
</evidence>
<name>A0A0S4J8X3_BODSA</name>
<gene>
    <name evidence="1" type="ORF">BSAL_94160</name>
</gene>
<accession>A0A0S4J8X3</accession>
<sequence>MDAPQGLVPDAACGQTIQERANERMKREAALAKDCTNNAWMDRETPLMITTQTIAVLETLGVEILHLDGKVSEHIGYLVEEFKPICVITNDTEFVMISREIPTTLLAIDFPWSALLTGWNPRRHHEASAAKHKPSRGGAPKPLEFRLFSTSKLMEFLSRKLLGDSSSPQYYVKLTDRQLWTVASLMGNDITGRVTSVDGSGDIYTFVSRIDVSCEYTYIENIVEATKRVINAATQGPRAYDLDAAGKLAVDASIRRYEQSALPKKHFSLDLDERSVYDAMISQKLPASYFIARRGGKFIIDDTDNVRLKQILVVVGHVLGLKKVLFAKRDAPDRVETVVVSKRPEVEECRLTWSQYHPTNKRPFAEKLEALALTFHLDPDLFTLKQSLLPPSVWLILWVLQPLCEASTYRHIVEMMVLVWLSEAQGVESPAYKIIEGLAHRPNARTRHPSVVARDIGKQFASAHCEVHSLLKLLTLDRELKLPAPADLFSGSVLHYLFCLEGPLDSAALDSLKLTRATVADMPRILTAIEVLASHRFASEEFNGNLPA</sequence>
<dbReference type="Proteomes" id="UP000051952">
    <property type="component" value="Unassembled WGS sequence"/>
</dbReference>
<reference evidence="2" key="1">
    <citation type="submission" date="2015-09" db="EMBL/GenBank/DDBJ databases">
        <authorList>
            <consortium name="Pathogen Informatics"/>
        </authorList>
    </citation>
    <scope>NUCLEOTIDE SEQUENCE [LARGE SCALE GENOMIC DNA]</scope>
    <source>
        <strain evidence="2">Lake Konstanz</strain>
    </source>
</reference>